<organism evidence="2 3">
    <name type="scientific">Ruminococcus turbiniformis</name>
    <dbReference type="NCBI Taxonomy" id="2881258"/>
    <lineage>
        <taxon>Bacteria</taxon>
        <taxon>Bacillati</taxon>
        <taxon>Bacillota</taxon>
        <taxon>Clostridia</taxon>
        <taxon>Eubacteriales</taxon>
        <taxon>Oscillospiraceae</taxon>
        <taxon>Ruminococcus</taxon>
    </lineage>
</organism>
<feature type="transmembrane region" description="Helical" evidence="1">
    <location>
        <begin position="21"/>
        <end position="41"/>
    </location>
</feature>
<evidence type="ECO:0000256" key="1">
    <source>
        <dbReference type="SAM" id="Phobius"/>
    </source>
</evidence>
<evidence type="ECO:0000313" key="3">
    <source>
        <dbReference type="Proteomes" id="UP001198151"/>
    </source>
</evidence>
<dbReference type="Proteomes" id="UP001198151">
    <property type="component" value="Unassembled WGS sequence"/>
</dbReference>
<sequence>MEKAQRTGSRISEFFRKHWGVLLAVLAAAAAVGYFVNLIFIQNRETVLSVVVLTALEDTEELEEELAGIVEPDSDERIVIQSIDGESEINIPVISTWIRAGSADVIIGSEKAMDLLAKNGYLKELETGGGENAADTDYMCGLAEYDDEGNVVGTGEETCFGKYVQKEAGVNIEYPVIATAVNAEHRENAEKVIEVLSEQQE</sequence>
<keyword evidence="3" id="KW-1185">Reference proteome</keyword>
<reference evidence="2 3" key="1">
    <citation type="submission" date="2021-10" db="EMBL/GenBank/DDBJ databases">
        <title>Anaerobic single-cell dispensing facilitates the cultivation of human gut bacteria.</title>
        <authorList>
            <person name="Afrizal A."/>
        </authorList>
    </citation>
    <scope>NUCLEOTIDE SEQUENCE [LARGE SCALE GENOMIC DNA]</scope>
    <source>
        <strain evidence="2 3">CLA-AA-H200</strain>
    </source>
</reference>
<comment type="caution">
    <text evidence="2">The sequence shown here is derived from an EMBL/GenBank/DDBJ whole genome shotgun (WGS) entry which is preliminary data.</text>
</comment>
<dbReference type="EMBL" id="JAJEQX010000005">
    <property type="protein sequence ID" value="MCC2253704.1"/>
    <property type="molecule type" value="Genomic_DNA"/>
</dbReference>
<gene>
    <name evidence="2" type="ORF">LKD70_04510</name>
</gene>
<name>A0ABS8FVW0_9FIRM</name>
<keyword evidence="1" id="KW-0472">Membrane</keyword>
<dbReference type="RefSeq" id="WP_227706842.1">
    <property type="nucleotide sequence ID" value="NZ_JAJEQX010000005.1"/>
</dbReference>
<protein>
    <submittedName>
        <fullName evidence="2">Uncharacterized protein</fullName>
    </submittedName>
</protein>
<proteinExistence type="predicted"/>
<evidence type="ECO:0000313" key="2">
    <source>
        <dbReference type="EMBL" id="MCC2253704.1"/>
    </source>
</evidence>
<accession>A0ABS8FVW0</accession>
<keyword evidence="1" id="KW-0812">Transmembrane</keyword>
<keyword evidence="1" id="KW-1133">Transmembrane helix</keyword>